<accession>A0AA88E456</accession>
<reference evidence="1" key="1">
    <citation type="submission" date="2023-07" db="EMBL/GenBank/DDBJ databases">
        <title>draft genome sequence of fig (Ficus carica).</title>
        <authorList>
            <person name="Takahashi T."/>
            <person name="Nishimura K."/>
        </authorList>
    </citation>
    <scope>NUCLEOTIDE SEQUENCE</scope>
</reference>
<dbReference type="EMBL" id="BTGU01000280">
    <property type="protein sequence ID" value="GMN66025.1"/>
    <property type="molecule type" value="Genomic_DNA"/>
</dbReference>
<evidence type="ECO:0000313" key="1">
    <source>
        <dbReference type="EMBL" id="GMN66025.1"/>
    </source>
</evidence>
<protein>
    <submittedName>
        <fullName evidence="1">Uncharacterized protein</fullName>
    </submittedName>
</protein>
<gene>
    <name evidence="1" type="ORF">TIFTF001_035094</name>
</gene>
<comment type="caution">
    <text evidence="1">The sequence shown here is derived from an EMBL/GenBank/DDBJ whole genome shotgun (WGS) entry which is preliminary data.</text>
</comment>
<keyword evidence="2" id="KW-1185">Reference proteome</keyword>
<proteinExistence type="predicted"/>
<sequence length="56" mass="6129">MLNSMVHGLSWNWTGHPNHSKVSNLLAILDARLWRAGTATVKCGMDTATGFGKYVL</sequence>
<organism evidence="1 2">
    <name type="scientific">Ficus carica</name>
    <name type="common">Common fig</name>
    <dbReference type="NCBI Taxonomy" id="3494"/>
    <lineage>
        <taxon>Eukaryota</taxon>
        <taxon>Viridiplantae</taxon>
        <taxon>Streptophyta</taxon>
        <taxon>Embryophyta</taxon>
        <taxon>Tracheophyta</taxon>
        <taxon>Spermatophyta</taxon>
        <taxon>Magnoliopsida</taxon>
        <taxon>eudicotyledons</taxon>
        <taxon>Gunneridae</taxon>
        <taxon>Pentapetalae</taxon>
        <taxon>rosids</taxon>
        <taxon>fabids</taxon>
        <taxon>Rosales</taxon>
        <taxon>Moraceae</taxon>
        <taxon>Ficeae</taxon>
        <taxon>Ficus</taxon>
    </lineage>
</organism>
<evidence type="ECO:0000313" key="2">
    <source>
        <dbReference type="Proteomes" id="UP001187192"/>
    </source>
</evidence>
<name>A0AA88E456_FICCA</name>
<dbReference type="AlphaFoldDB" id="A0AA88E456"/>
<dbReference type="Proteomes" id="UP001187192">
    <property type="component" value="Unassembled WGS sequence"/>
</dbReference>